<evidence type="ECO:0000313" key="1">
    <source>
        <dbReference type="EMBL" id="KAJ1189895.1"/>
    </source>
</evidence>
<protein>
    <submittedName>
        <fullName evidence="1">Uncharacterized protein</fullName>
    </submittedName>
</protein>
<keyword evidence="2" id="KW-1185">Reference proteome</keyword>
<gene>
    <name evidence="1" type="ORF">NDU88_006637</name>
</gene>
<name>A0AAV7ULK3_PLEWA</name>
<comment type="caution">
    <text evidence="1">The sequence shown here is derived from an EMBL/GenBank/DDBJ whole genome shotgun (WGS) entry which is preliminary data.</text>
</comment>
<proteinExistence type="predicted"/>
<accession>A0AAV7ULK3</accession>
<reference evidence="1" key="1">
    <citation type="journal article" date="2022" name="bioRxiv">
        <title>Sequencing and chromosome-scale assembly of the giantPleurodeles waltlgenome.</title>
        <authorList>
            <person name="Brown T."/>
            <person name="Elewa A."/>
            <person name="Iarovenko S."/>
            <person name="Subramanian E."/>
            <person name="Araus A.J."/>
            <person name="Petzold A."/>
            <person name="Susuki M."/>
            <person name="Suzuki K.-i.T."/>
            <person name="Hayashi T."/>
            <person name="Toyoda A."/>
            <person name="Oliveira C."/>
            <person name="Osipova E."/>
            <person name="Leigh N.D."/>
            <person name="Simon A."/>
            <person name="Yun M.H."/>
        </authorList>
    </citation>
    <scope>NUCLEOTIDE SEQUENCE</scope>
    <source>
        <strain evidence="1">20211129_DDA</strain>
        <tissue evidence="1">Liver</tissue>
    </source>
</reference>
<dbReference type="Proteomes" id="UP001066276">
    <property type="component" value="Chromosome 3_1"/>
</dbReference>
<organism evidence="1 2">
    <name type="scientific">Pleurodeles waltl</name>
    <name type="common">Iberian ribbed newt</name>
    <dbReference type="NCBI Taxonomy" id="8319"/>
    <lineage>
        <taxon>Eukaryota</taxon>
        <taxon>Metazoa</taxon>
        <taxon>Chordata</taxon>
        <taxon>Craniata</taxon>
        <taxon>Vertebrata</taxon>
        <taxon>Euteleostomi</taxon>
        <taxon>Amphibia</taxon>
        <taxon>Batrachia</taxon>
        <taxon>Caudata</taxon>
        <taxon>Salamandroidea</taxon>
        <taxon>Salamandridae</taxon>
        <taxon>Pleurodelinae</taxon>
        <taxon>Pleurodeles</taxon>
    </lineage>
</organism>
<dbReference type="EMBL" id="JANPWB010000005">
    <property type="protein sequence ID" value="KAJ1189895.1"/>
    <property type="molecule type" value="Genomic_DNA"/>
</dbReference>
<evidence type="ECO:0000313" key="2">
    <source>
        <dbReference type="Proteomes" id="UP001066276"/>
    </source>
</evidence>
<sequence length="81" mass="8703">MMGKIRAAKGKPQGAIAGEETLTATKEVGAFLAMHMATILEPIRSTKETLGGQIAAAVNEVGLLHEDRKKLVERTKETETQ</sequence>
<dbReference type="AlphaFoldDB" id="A0AAV7ULK3"/>